<dbReference type="EMBL" id="GHES01025463">
    <property type="protein sequence ID" value="MPA56022.1"/>
    <property type="molecule type" value="Transcribed_RNA"/>
</dbReference>
<feature type="compositionally biased region" description="Polar residues" evidence="1">
    <location>
        <begin position="263"/>
        <end position="273"/>
    </location>
</feature>
<reference evidence="2" key="1">
    <citation type="submission" date="2019-08" db="EMBL/GenBank/DDBJ databases">
        <title>Reference gene set and small RNA set construction with multiple tissues from Davidia involucrata Baill.</title>
        <authorList>
            <person name="Yang H."/>
            <person name="Zhou C."/>
            <person name="Li G."/>
            <person name="Wang J."/>
            <person name="Gao P."/>
            <person name="Wang M."/>
            <person name="Wang R."/>
            <person name="Zhao Y."/>
        </authorList>
    </citation>
    <scope>NUCLEOTIDE SEQUENCE</scope>
    <source>
        <tissue evidence="2">Mixed with DoveR01_LX</tissue>
    </source>
</reference>
<accession>A0A5B7AGU1</accession>
<sequence>MIREEESVFEPASELSSTWEGFQLAALHALLATLLSSTCVRPHYLFRGLELFHKGKQQTGTKIAELCAHALLALEMRMHPRHLHMVDFPSSIHCSFNEKFNCEVSENICSSSQKNDAPLSTPPGMDNSGGNDDIDDSWVHNGNESEDPPSNPGENINNTEEPSNADVQQTIKDFQAEIFHMDGLSRVIIPKEGQHGQAVSVDAEIMDKPGQFQYPISIKSVEAWTDSCAGSEVELGKVVCDSFVFDPPSNIMAPCEDADDGSNIGNDTSHTGF</sequence>
<dbReference type="PANTHER" id="PTHR34105">
    <property type="entry name" value="PROLINE-, GLUTAMIC ACID- AND LEUCINE-RICH PROTEIN 1"/>
    <property type="match status" value="1"/>
</dbReference>
<dbReference type="AlphaFoldDB" id="A0A5B7AGU1"/>
<name>A0A5B7AGU1_DAVIN</name>
<protein>
    <submittedName>
        <fullName evidence="2">Uncharacterized protein</fullName>
    </submittedName>
</protein>
<dbReference type="GO" id="GO:0005634">
    <property type="term" value="C:nucleus"/>
    <property type="evidence" value="ECO:0007669"/>
    <property type="project" value="TreeGrafter"/>
</dbReference>
<evidence type="ECO:0000256" key="1">
    <source>
        <dbReference type="SAM" id="MobiDB-lite"/>
    </source>
</evidence>
<proteinExistence type="predicted"/>
<evidence type="ECO:0000313" key="2">
    <source>
        <dbReference type="EMBL" id="MPA56022.1"/>
    </source>
</evidence>
<dbReference type="PANTHER" id="PTHR34105:SF1">
    <property type="entry name" value="PROLINE-, GLUTAMIC ACID- AND LEUCINE-RICH PROTEIN 1"/>
    <property type="match status" value="1"/>
</dbReference>
<feature type="region of interest" description="Disordered" evidence="1">
    <location>
        <begin position="111"/>
        <end position="165"/>
    </location>
</feature>
<gene>
    <name evidence="2" type="ORF">Din_025463</name>
</gene>
<dbReference type="GO" id="GO:0006364">
    <property type="term" value="P:rRNA processing"/>
    <property type="evidence" value="ECO:0007669"/>
    <property type="project" value="TreeGrafter"/>
</dbReference>
<feature type="compositionally biased region" description="Polar residues" evidence="1">
    <location>
        <begin position="152"/>
        <end position="165"/>
    </location>
</feature>
<feature type="region of interest" description="Disordered" evidence="1">
    <location>
        <begin position="254"/>
        <end position="273"/>
    </location>
</feature>
<organism evidence="2">
    <name type="scientific">Davidia involucrata</name>
    <name type="common">Dove tree</name>
    <dbReference type="NCBI Taxonomy" id="16924"/>
    <lineage>
        <taxon>Eukaryota</taxon>
        <taxon>Viridiplantae</taxon>
        <taxon>Streptophyta</taxon>
        <taxon>Embryophyta</taxon>
        <taxon>Tracheophyta</taxon>
        <taxon>Spermatophyta</taxon>
        <taxon>Magnoliopsida</taxon>
        <taxon>eudicotyledons</taxon>
        <taxon>Gunneridae</taxon>
        <taxon>Pentapetalae</taxon>
        <taxon>asterids</taxon>
        <taxon>Cornales</taxon>
        <taxon>Nyssaceae</taxon>
        <taxon>Davidia</taxon>
    </lineage>
</organism>